<protein>
    <submittedName>
        <fullName evidence="1">Uncharacterized protein</fullName>
    </submittedName>
</protein>
<dbReference type="OrthoDB" id="2379842at2759"/>
<dbReference type="EMBL" id="AJIL01000038">
    <property type="protein sequence ID" value="KNF00267.1"/>
    <property type="molecule type" value="Genomic_DNA"/>
</dbReference>
<comment type="caution">
    <text evidence="1">The sequence shown here is derived from an EMBL/GenBank/DDBJ whole genome shotgun (WGS) entry which is preliminary data.</text>
</comment>
<accession>A0A0L0VM19</accession>
<keyword evidence="2" id="KW-1185">Reference proteome</keyword>
<evidence type="ECO:0000313" key="1">
    <source>
        <dbReference type="EMBL" id="KNF00267.1"/>
    </source>
</evidence>
<reference evidence="2" key="1">
    <citation type="submission" date="2014-03" db="EMBL/GenBank/DDBJ databases">
        <title>The Genome Sequence of Puccinia striiformis f. sp. tritici PST-78.</title>
        <authorList>
            <consortium name="The Broad Institute Genome Sequencing Platform"/>
            <person name="Cuomo C."/>
            <person name="Hulbert S."/>
            <person name="Chen X."/>
            <person name="Walker B."/>
            <person name="Young S.K."/>
            <person name="Zeng Q."/>
            <person name="Gargeya S."/>
            <person name="Fitzgerald M."/>
            <person name="Haas B."/>
            <person name="Abouelleil A."/>
            <person name="Alvarado L."/>
            <person name="Arachchi H.M."/>
            <person name="Berlin A.M."/>
            <person name="Chapman S.B."/>
            <person name="Goldberg J."/>
            <person name="Griggs A."/>
            <person name="Gujja S."/>
            <person name="Hansen M."/>
            <person name="Howarth C."/>
            <person name="Imamovic A."/>
            <person name="Larimer J."/>
            <person name="McCowan C."/>
            <person name="Montmayeur A."/>
            <person name="Murphy C."/>
            <person name="Neiman D."/>
            <person name="Pearson M."/>
            <person name="Priest M."/>
            <person name="Roberts A."/>
            <person name="Saif S."/>
            <person name="Shea T."/>
            <person name="Sisk P."/>
            <person name="Sykes S."/>
            <person name="Wortman J."/>
            <person name="Nusbaum C."/>
            <person name="Birren B."/>
        </authorList>
    </citation>
    <scope>NUCLEOTIDE SEQUENCE [LARGE SCALE GENOMIC DNA]</scope>
    <source>
        <strain evidence="2">race PST-78</strain>
    </source>
</reference>
<dbReference type="AlphaFoldDB" id="A0A0L0VM19"/>
<sequence length="61" mass="7126">MFKFEGSIYPAPIILPGWFKWRSEAARGWEEIIQITCDEWDQRFSHEAPGSPQILDLSDTQ</sequence>
<gene>
    <name evidence="1" type="ORF">PSTG_06439</name>
</gene>
<organism evidence="1 2">
    <name type="scientific">Puccinia striiformis f. sp. tritici PST-78</name>
    <dbReference type="NCBI Taxonomy" id="1165861"/>
    <lineage>
        <taxon>Eukaryota</taxon>
        <taxon>Fungi</taxon>
        <taxon>Dikarya</taxon>
        <taxon>Basidiomycota</taxon>
        <taxon>Pucciniomycotina</taxon>
        <taxon>Pucciniomycetes</taxon>
        <taxon>Pucciniales</taxon>
        <taxon>Pucciniaceae</taxon>
        <taxon>Puccinia</taxon>
    </lineage>
</organism>
<name>A0A0L0VM19_9BASI</name>
<dbReference type="Proteomes" id="UP000054564">
    <property type="component" value="Unassembled WGS sequence"/>
</dbReference>
<proteinExistence type="predicted"/>
<evidence type="ECO:0000313" key="2">
    <source>
        <dbReference type="Proteomes" id="UP000054564"/>
    </source>
</evidence>